<dbReference type="PANTHER" id="PTHR42954:SF2">
    <property type="entry name" value="FE(2+) TRANSPORT PROTEIN A"/>
    <property type="match status" value="1"/>
</dbReference>
<dbReference type="RefSeq" id="WP_338448495.1">
    <property type="nucleotide sequence ID" value="NZ_CP137640.1"/>
</dbReference>
<name>A0ABZ2C900_9BACI</name>
<dbReference type="SMART" id="SM00899">
    <property type="entry name" value="FeoA"/>
    <property type="match status" value="1"/>
</dbReference>
<dbReference type="InterPro" id="IPR008988">
    <property type="entry name" value="Transcriptional_repressor_C"/>
</dbReference>
<dbReference type="PANTHER" id="PTHR42954">
    <property type="entry name" value="FE(2+) TRANSPORT PROTEIN A"/>
    <property type="match status" value="1"/>
</dbReference>
<gene>
    <name evidence="3" type="ORF">R4Z09_20020</name>
</gene>
<evidence type="ECO:0000313" key="4">
    <source>
        <dbReference type="Proteomes" id="UP001357223"/>
    </source>
</evidence>
<evidence type="ECO:0000313" key="3">
    <source>
        <dbReference type="EMBL" id="WVX79561.1"/>
    </source>
</evidence>
<evidence type="ECO:0000259" key="2">
    <source>
        <dbReference type="SMART" id="SM00899"/>
    </source>
</evidence>
<feature type="domain" description="Ferrous iron transporter FeoA-like" evidence="2">
    <location>
        <begin position="8"/>
        <end position="80"/>
    </location>
</feature>
<dbReference type="Proteomes" id="UP001357223">
    <property type="component" value="Chromosome"/>
</dbReference>
<organism evidence="3 4">
    <name type="scientific">Niallia oryzisoli</name>
    <dbReference type="NCBI Taxonomy" id="1737571"/>
    <lineage>
        <taxon>Bacteria</taxon>
        <taxon>Bacillati</taxon>
        <taxon>Bacillota</taxon>
        <taxon>Bacilli</taxon>
        <taxon>Bacillales</taxon>
        <taxon>Bacillaceae</taxon>
        <taxon>Niallia</taxon>
    </lineage>
</organism>
<dbReference type="InterPro" id="IPR052713">
    <property type="entry name" value="FeoA"/>
</dbReference>
<dbReference type="InterPro" id="IPR038157">
    <property type="entry name" value="FeoA_core_dom"/>
</dbReference>
<keyword evidence="4" id="KW-1185">Reference proteome</keyword>
<evidence type="ECO:0000256" key="1">
    <source>
        <dbReference type="ARBA" id="ARBA00023004"/>
    </source>
</evidence>
<dbReference type="Gene3D" id="2.30.30.90">
    <property type="match status" value="1"/>
</dbReference>
<protein>
    <submittedName>
        <fullName evidence="3">FeoA family protein</fullName>
    </submittedName>
</protein>
<proteinExistence type="predicted"/>
<dbReference type="Pfam" id="PF04023">
    <property type="entry name" value="FeoA"/>
    <property type="match status" value="1"/>
</dbReference>
<sequence>MPLSKSLKPLSDCSKGELFVIQELKLEGVMRRRLLDLGFVKGAEVLVLQKSPLGDPTAFRVSGTTVALRNEESSKILGEV</sequence>
<accession>A0ABZ2C900</accession>
<dbReference type="EMBL" id="CP137640">
    <property type="protein sequence ID" value="WVX79561.1"/>
    <property type="molecule type" value="Genomic_DNA"/>
</dbReference>
<keyword evidence="1" id="KW-0408">Iron</keyword>
<dbReference type="SUPFAM" id="SSF50037">
    <property type="entry name" value="C-terminal domain of transcriptional repressors"/>
    <property type="match status" value="1"/>
</dbReference>
<reference evidence="3 4" key="1">
    <citation type="submission" date="2023-10" db="EMBL/GenBank/DDBJ databases">
        <title>Niallia locisalis sp.nov. isolated from a salt pond sample.</title>
        <authorList>
            <person name="Li X.-J."/>
            <person name="Dong L."/>
        </authorList>
    </citation>
    <scope>NUCLEOTIDE SEQUENCE [LARGE SCALE GENOMIC DNA]</scope>
    <source>
        <strain evidence="3 4">DSM 29761</strain>
    </source>
</reference>
<dbReference type="InterPro" id="IPR007167">
    <property type="entry name" value="Fe-transptr_FeoA-like"/>
</dbReference>